<accession>A0A6A6EG62</accession>
<sequence length="247" mass="26982">MPPSPSEATPPAISTSKSRAATSTSAMPASNPPVPLMLSPCTTAPRSVSTPSAITTDTIASGDVAEMECGTWILEILESVTFLLRIQCSDSQSPYNPCVSALLQDCWSEERATSRKPVAQDTGTKKHVTIVGEPDRFCSRHILPLPTSNDLIATTAISQVYRVRQDNLVKTPKCTKTLRHEHRMLLMCRGILGIVQLVGFHSDRLFLQDAGEHLGKLRGELSDRAILWVHSCCSGSTPRAWHCPQRH</sequence>
<reference evidence="2" key="1">
    <citation type="journal article" date="2020" name="Stud. Mycol.">
        <title>101 Dothideomycetes genomes: a test case for predicting lifestyles and emergence of pathogens.</title>
        <authorList>
            <person name="Haridas S."/>
            <person name="Albert R."/>
            <person name="Binder M."/>
            <person name="Bloem J."/>
            <person name="Labutti K."/>
            <person name="Salamov A."/>
            <person name="Andreopoulos B."/>
            <person name="Baker S."/>
            <person name="Barry K."/>
            <person name="Bills G."/>
            <person name="Bluhm B."/>
            <person name="Cannon C."/>
            <person name="Castanera R."/>
            <person name="Culley D."/>
            <person name="Daum C."/>
            <person name="Ezra D."/>
            <person name="Gonzalez J."/>
            <person name="Henrissat B."/>
            <person name="Kuo A."/>
            <person name="Liang C."/>
            <person name="Lipzen A."/>
            <person name="Lutzoni F."/>
            <person name="Magnuson J."/>
            <person name="Mondo S."/>
            <person name="Nolan M."/>
            <person name="Ohm R."/>
            <person name="Pangilinan J."/>
            <person name="Park H.-J."/>
            <person name="Ramirez L."/>
            <person name="Alfaro M."/>
            <person name="Sun H."/>
            <person name="Tritt A."/>
            <person name="Yoshinaga Y."/>
            <person name="Zwiers L.-H."/>
            <person name="Turgeon B."/>
            <person name="Goodwin S."/>
            <person name="Spatafora J."/>
            <person name="Crous P."/>
            <person name="Grigoriev I."/>
        </authorList>
    </citation>
    <scope>NUCLEOTIDE SEQUENCE</scope>
    <source>
        <strain evidence="2">CBS 207.26</strain>
    </source>
</reference>
<dbReference type="EMBL" id="ML994622">
    <property type="protein sequence ID" value="KAF2189110.1"/>
    <property type="molecule type" value="Genomic_DNA"/>
</dbReference>
<feature type="region of interest" description="Disordered" evidence="1">
    <location>
        <begin position="1"/>
        <end position="34"/>
    </location>
</feature>
<protein>
    <submittedName>
        <fullName evidence="2">Uncharacterized protein</fullName>
    </submittedName>
</protein>
<evidence type="ECO:0000313" key="3">
    <source>
        <dbReference type="Proteomes" id="UP000800200"/>
    </source>
</evidence>
<proteinExistence type="predicted"/>
<evidence type="ECO:0000256" key="1">
    <source>
        <dbReference type="SAM" id="MobiDB-lite"/>
    </source>
</evidence>
<evidence type="ECO:0000313" key="2">
    <source>
        <dbReference type="EMBL" id="KAF2189110.1"/>
    </source>
</evidence>
<keyword evidence="3" id="KW-1185">Reference proteome</keyword>
<dbReference type="Proteomes" id="UP000800200">
    <property type="component" value="Unassembled WGS sequence"/>
</dbReference>
<organism evidence="2 3">
    <name type="scientific">Zopfia rhizophila CBS 207.26</name>
    <dbReference type="NCBI Taxonomy" id="1314779"/>
    <lineage>
        <taxon>Eukaryota</taxon>
        <taxon>Fungi</taxon>
        <taxon>Dikarya</taxon>
        <taxon>Ascomycota</taxon>
        <taxon>Pezizomycotina</taxon>
        <taxon>Dothideomycetes</taxon>
        <taxon>Dothideomycetes incertae sedis</taxon>
        <taxon>Zopfiaceae</taxon>
        <taxon>Zopfia</taxon>
    </lineage>
</organism>
<feature type="compositionally biased region" description="Low complexity" evidence="1">
    <location>
        <begin position="14"/>
        <end position="26"/>
    </location>
</feature>
<gene>
    <name evidence="2" type="ORF">K469DRAFT_702839</name>
</gene>
<name>A0A6A6EG62_9PEZI</name>
<dbReference type="AlphaFoldDB" id="A0A6A6EG62"/>